<accession>A0A1V6LN16</accession>
<feature type="compositionally biased region" description="Polar residues" evidence="1">
    <location>
        <begin position="253"/>
        <end position="263"/>
    </location>
</feature>
<dbReference type="AlphaFoldDB" id="A0A1V6LN16"/>
<feature type="region of interest" description="Disordered" evidence="1">
    <location>
        <begin position="253"/>
        <end position="275"/>
    </location>
</feature>
<comment type="caution">
    <text evidence="2">The sequence shown here is derived from an EMBL/GenBank/DDBJ whole genome shotgun (WGS) entry which is preliminary data.</text>
</comment>
<dbReference type="OrthoDB" id="1492611at2"/>
<evidence type="ECO:0000256" key="1">
    <source>
        <dbReference type="SAM" id="MobiDB-lite"/>
    </source>
</evidence>
<dbReference type="EMBL" id="MTBC01000013">
    <property type="protein sequence ID" value="OQD41583.1"/>
    <property type="molecule type" value="Genomic_DNA"/>
</dbReference>
<keyword evidence="3" id="KW-1185">Reference proteome</keyword>
<gene>
    <name evidence="2" type="ORF">BUL40_15370</name>
</gene>
<evidence type="ECO:0000313" key="2">
    <source>
        <dbReference type="EMBL" id="OQD41583.1"/>
    </source>
</evidence>
<dbReference type="RefSeq" id="WP_080319964.1">
    <property type="nucleotide sequence ID" value="NZ_MTBC01000013.1"/>
</dbReference>
<name>A0A1V6LN16_9FLAO</name>
<organism evidence="2 3">
    <name type="scientific">Croceivirga radicis</name>
    <dbReference type="NCBI Taxonomy" id="1929488"/>
    <lineage>
        <taxon>Bacteria</taxon>
        <taxon>Pseudomonadati</taxon>
        <taxon>Bacteroidota</taxon>
        <taxon>Flavobacteriia</taxon>
        <taxon>Flavobacteriales</taxon>
        <taxon>Flavobacteriaceae</taxon>
        <taxon>Croceivirga</taxon>
    </lineage>
</organism>
<dbReference type="Proteomes" id="UP000191680">
    <property type="component" value="Unassembled WGS sequence"/>
</dbReference>
<evidence type="ECO:0008006" key="4">
    <source>
        <dbReference type="Google" id="ProtNLM"/>
    </source>
</evidence>
<protein>
    <recommendedName>
        <fullName evidence="4">ParB/Sulfiredoxin domain-containing protein</fullName>
    </recommendedName>
</protein>
<proteinExistence type="predicted"/>
<sequence length="409" mass="46795">MSQKIEEIKIEDLVLWTENPRDPIDPKSNDQDVADRAWKDEHDKWNLQKLAKEMKDFYDFSELPTVVYHGKKPLVYDGNRRMILAKLKHDLVKLPDFDKTKIPHIPKIIPCNVCDKDIAIKNVFRKHGDSGSWSPLDRDIFINKYMNGPKSTFLKIDESTGIISKNPHLNQVFVKNEIFTKEKLKEMGFEFNQDDLESKHTKYEAKTILDDISSKVASKTITTRKNRGKIIDVLDKSSRSLIDANKKKPLSKIQVNASGTTTTPKKKQAPRTKRQEPEIFNGKLYLKSGQVSDLYRDIVDLYAFYQHKKDTFSQYFPSLVRMALRLLCETAANDSGQTLDKYLKANFNNAKKNLDKDAKTTLSTQNVSEGTLIQLLHIGAHNYQAGNNLNQTIAVSIIVGEILTITHGR</sequence>
<reference evidence="2 3" key="1">
    <citation type="submission" date="2016-12" db="EMBL/GenBank/DDBJ databases">
        <authorList>
            <person name="Song W.-J."/>
            <person name="Kurnit D.M."/>
        </authorList>
    </citation>
    <scope>NUCLEOTIDE SEQUENCE [LARGE SCALE GENOMIC DNA]</scope>
    <source>
        <strain evidence="2 3">HSG9</strain>
    </source>
</reference>
<evidence type="ECO:0000313" key="3">
    <source>
        <dbReference type="Proteomes" id="UP000191680"/>
    </source>
</evidence>